<dbReference type="GO" id="GO:0006281">
    <property type="term" value="P:DNA repair"/>
    <property type="evidence" value="ECO:0007669"/>
    <property type="project" value="UniProtKB-ARBA"/>
</dbReference>
<evidence type="ECO:0000313" key="7">
    <source>
        <dbReference type="Proteomes" id="UP000054567"/>
    </source>
</evidence>
<dbReference type="Pfam" id="PF00752">
    <property type="entry name" value="XPG_N"/>
    <property type="match status" value="1"/>
</dbReference>
<evidence type="ECO:0000259" key="5">
    <source>
        <dbReference type="SMART" id="SM00485"/>
    </source>
</evidence>
<reference evidence="7" key="3">
    <citation type="journal article" date="2010" name="Genome Res.">
        <title>Population genomic sequencing of Coccidioides fungi reveals recent hybridization and transposon control.</title>
        <authorList>
            <person name="Neafsey D.E."/>
            <person name="Barker B.M."/>
            <person name="Sharpton T.J."/>
            <person name="Stajich J.E."/>
            <person name="Park D.J."/>
            <person name="Whiston E."/>
            <person name="Hung C.-Y."/>
            <person name="McMahan C."/>
            <person name="White J."/>
            <person name="Sykes S."/>
            <person name="Heiman D."/>
            <person name="Young S."/>
            <person name="Zeng Q."/>
            <person name="Abouelleil A."/>
            <person name="Aftuck L."/>
            <person name="Bessette D."/>
            <person name="Brown A."/>
            <person name="FitzGerald M."/>
            <person name="Lui A."/>
            <person name="Macdonald J.P."/>
            <person name="Priest M."/>
            <person name="Orbach M.J."/>
            <person name="Galgiani J.N."/>
            <person name="Kirkland T.N."/>
            <person name="Cole G.T."/>
            <person name="Birren B.W."/>
            <person name="Henn M.R."/>
            <person name="Taylor J.W."/>
            <person name="Rounsley S.D."/>
        </authorList>
    </citation>
    <scope>NUCLEOTIDE SEQUENCE [LARGE SCALE GENOMIC DNA]</scope>
    <source>
        <strain evidence="7">RMSCC 3488</strain>
    </source>
</reference>
<protein>
    <submittedName>
        <fullName evidence="6">Flap endonuclease</fullName>
    </submittedName>
</protein>
<dbReference type="CDD" id="cd09870">
    <property type="entry name" value="PIN_YEN1"/>
    <property type="match status" value="1"/>
</dbReference>
<dbReference type="SMART" id="SM00484">
    <property type="entry name" value="XPGI"/>
    <property type="match status" value="1"/>
</dbReference>
<proteinExistence type="predicted"/>
<gene>
    <name evidence="6" type="ORF">CPAG_09108</name>
</gene>
<dbReference type="Pfam" id="PF18380">
    <property type="entry name" value="GEN1_C"/>
    <property type="match status" value="1"/>
</dbReference>
<dbReference type="InterPro" id="IPR006086">
    <property type="entry name" value="XPG-I_dom"/>
</dbReference>
<feature type="compositionally biased region" description="Polar residues" evidence="3">
    <location>
        <begin position="549"/>
        <end position="561"/>
    </location>
</feature>
<dbReference type="PANTHER" id="PTHR11081:SF75">
    <property type="entry name" value="ENDONUCLEASE, PUTATIVE (AFU_ORTHOLOGUE AFUA_3G13260)-RELATED"/>
    <property type="match status" value="1"/>
</dbReference>
<dbReference type="Pfam" id="PF00867">
    <property type="entry name" value="XPG_I"/>
    <property type="match status" value="1"/>
</dbReference>
<feature type="compositionally biased region" description="Basic and acidic residues" evidence="3">
    <location>
        <begin position="605"/>
        <end position="616"/>
    </location>
</feature>
<dbReference type="InterPro" id="IPR006084">
    <property type="entry name" value="XPG/Rad2"/>
</dbReference>
<dbReference type="PRINTS" id="PR00853">
    <property type="entry name" value="XPGRADSUPER"/>
</dbReference>
<accession>A0A0J6FI12</accession>
<dbReference type="PANTHER" id="PTHR11081">
    <property type="entry name" value="FLAP ENDONUCLEASE FAMILY MEMBER"/>
    <property type="match status" value="1"/>
</dbReference>
<reference evidence="7" key="2">
    <citation type="journal article" date="2009" name="Genome Res.">
        <title>Comparative genomic analyses of the human fungal pathogens Coccidioides and their relatives.</title>
        <authorList>
            <person name="Sharpton T.J."/>
            <person name="Stajich J.E."/>
            <person name="Rounsley S.D."/>
            <person name="Gardner M.J."/>
            <person name="Wortman J.R."/>
            <person name="Jordar V.S."/>
            <person name="Maiti R."/>
            <person name="Kodira C.D."/>
            <person name="Neafsey D.E."/>
            <person name="Zeng Q."/>
            <person name="Hung C.-Y."/>
            <person name="McMahan C."/>
            <person name="Muszewska A."/>
            <person name="Grynberg M."/>
            <person name="Mandel M.A."/>
            <person name="Kellner E.M."/>
            <person name="Barker B.M."/>
            <person name="Galgiani J.N."/>
            <person name="Orbach M.J."/>
            <person name="Kirkland T.N."/>
            <person name="Cole G.T."/>
            <person name="Henn M.R."/>
            <person name="Birren B.W."/>
            <person name="Taylor J.W."/>
        </authorList>
    </citation>
    <scope>NUCLEOTIDE SEQUENCE [LARGE SCALE GENOMIC DNA]</scope>
    <source>
        <strain evidence="7">RMSCC 3488</strain>
    </source>
</reference>
<dbReference type="EMBL" id="DS268114">
    <property type="protein sequence ID" value="KMM72816.1"/>
    <property type="molecule type" value="Genomic_DNA"/>
</dbReference>
<evidence type="ECO:0000256" key="3">
    <source>
        <dbReference type="SAM" id="MobiDB-lite"/>
    </source>
</evidence>
<evidence type="ECO:0000256" key="1">
    <source>
        <dbReference type="ARBA" id="ARBA00022722"/>
    </source>
</evidence>
<evidence type="ECO:0000259" key="4">
    <source>
        <dbReference type="SMART" id="SM00484"/>
    </source>
</evidence>
<dbReference type="SUPFAM" id="SSF88723">
    <property type="entry name" value="PIN domain-like"/>
    <property type="match status" value="1"/>
</dbReference>
<feature type="region of interest" description="Disordered" evidence="3">
    <location>
        <begin position="664"/>
        <end position="744"/>
    </location>
</feature>
<feature type="region of interest" description="Disordered" evidence="3">
    <location>
        <begin position="597"/>
        <end position="647"/>
    </location>
</feature>
<keyword evidence="6" id="KW-0255">Endonuclease</keyword>
<dbReference type="Proteomes" id="UP000054567">
    <property type="component" value="Unassembled WGS sequence"/>
</dbReference>
<feature type="domain" description="XPG N-terminal" evidence="5">
    <location>
        <begin position="54"/>
        <end position="151"/>
    </location>
</feature>
<feature type="compositionally biased region" description="Polar residues" evidence="3">
    <location>
        <begin position="705"/>
        <end position="723"/>
    </location>
</feature>
<dbReference type="InterPro" id="IPR036279">
    <property type="entry name" value="5-3_exonuclease_C_sf"/>
</dbReference>
<dbReference type="InterPro" id="IPR041177">
    <property type="entry name" value="GEN1_C"/>
</dbReference>
<dbReference type="SMART" id="SM00485">
    <property type="entry name" value="XPGN"/>
    <property type="match status" value="1"/>
</dbReference>
<feature type="compositionally biased region" description="Basic and acidic residues" evidence="3">
    <location>
        <begin position="562"/>
        <end position="577"/>
    </location>
</feature>
<evidence type="ECO:0000313" key="6">
    <source>
        <dbReference type="EMBL" id="KMM72816.1"/>
    </source>
</evidence>
<keyword evidence="1" id="KW-0540">Nuclease</keyword>
<evidence type="ECO:0000256" key="2">
    <source>
        <dbReference type="ARBA" id="ARBA00022801"/>
    </source>
</evidence>
<dbReference type="SUPFAM" id="SSF47807">
    <property type="entry name" value="5' to 3' exonuclease, C-terminal subdomain"/>
    <property type="match status" value="1"/>
</dbReference>
<dbReference type="InterPro" id="IPR037316">
    <property type="entry name" value="Yen1_H3TH"/>
</dbReference>
<name>A0A0J6FI12_COCPO</name>
<dbReference type="GO" id="GO:0017108">
    <property type="term" value="F:5'-flap endonuclease activity"/>
    <property type="evidence" value="ECO:0007669"/>
    <property type="project" value="TreeGrafter"/>
</dbReference>
<sequence length="896" mass="98521">MAEYAPSQLAAACLITGCMQNTQFITGPNGFPVTMSLISIHGYSRGIYVHKCCSSLLQELGPGDRVSLAKLAIDHFQQTSRPLRIAIDVSIWLFQAQAAQGGLNPELRALFYRLARLISLPVHPIFVFDGSGRPEYKRGKLVIRNGRSGAWNIRSSKRLIELFGFHHHDAPGEAEAECAKLQTMGIVDAAMSNDIDTVMFGSKITFMNFSRASKGPSAATHVSVYRRDGSAANVPFDVGGMALFALLSGGDYLPAGVPRCGPKLAAEIARAGFGTDLLDIITSNPRDLTTPLNEWRKRLDYELSTNESGYFKSKHMAVRIPESFPDLQVLFDYIHPLTSSERDLEKLRNLQWNRDFDVSALRQFVSEELGWKSLAGAHRFVRKLAPALICYHLYAQPQDPPRAKVSGRKDNTTMDGLAEIKLQFVPAQVVGLNLELESESLSQTESADVTVDMVESDDEDDGIEMLHSTTQRVFYDPTKEQTLWVFEALVKVGMPDAIQQWQDEQERKKLAASKPQVSKKGARGTKKVVDAGMAPGALHRYGTIVKPQLRTSTALGKSGRSTIERRNQTGEGRRDSMSNHTQRTIADCTAFAVRSTKSGTSSFSREPKPEKVDHPTSSDIEAAMALGDSDEGRLPCSTNPKDDSNHSHSLRALDLLETEFQSITISSSSDEGSSRAERRGKASPVKGRSKASKSRETRNKLGPSKFNTTHLSPQASVSSSDTSLIKEARATPKQSAQPILKPPCEGKNLKSLDSLLVDDFQGLSIQDENSLQSTEAPSEQTTHIHLQDINIWNGFWTHTPGVRSKDTSANPVQVKQTKEACRADQHPRSNLIELGWPTPALLFYQCSDVHVTLITNTDEANLIIAIKHGDSPEALLVLGIMIISTQDDFCHGSMLL</sequence>
<organism evidence="6 7">
    <name type="scientific">Coccidioides posadasii RMSCC 3488</name>
    <dbReference type="NCBI Taxonomy" id="454284"/>
    <lineage>
        <taxon>Eukaryota</taxon>
        <taxon>Fungi</taxon>
        <taxon>Dikarya</taxon>
        <taxon>Ascomycota</taxon>
        <taxon>Pezizomycotina</taxon>
        <taxon>Eurotiomycetes</taxon>
        <taxon>Eurotiomycetidae</taxon>
        <taxon>Onygenales</taxon>
        <taxon>Onygenaceae</taxon>
        <taxon>Coccidioides</taxon>
    </lineage>
</organism>
<dbReference type="OrthoDB" id="2959108at2759"/>
<dbReference type="VEuPathDB" id="FungiDB:CPAG_09108"/>
<dbReference type="GO" id="GO:0008821">
    <property type="term" value="F:crossover junction DNA endonuclease activity"/>
    <property type="evidence" value="ECO:0007669"/>
    <property type="project" value="InterPro"/>
</dbReference>
<reference evidence="6 7" key="1">
    <citation type="submission" date="2007-06" db="EMBL/GenBank/DDBJ databases">
        <title>The Genome Sequence of Coccidioides posadasii RMSCC_3488.</title>
        <authorList>
            <consortium name="Coccidioides Genome Resources Consortium"/>
            <consortium name="The Broad Institute Genome Sequencing Platform"/>
            <person name="Henn M.R."/>
            <person name="Sykes S."/>
            <person name="Young S."/>
            <person name="Jaffe D."/>
            <person name="Berlin A."/>
            <person name="Alvarez P."/>
            <person name="Butler J."/>
            <person name="Gnerre S."/>
            <person name="Grabherr M."/>
            <person name="Mauceli E."/>
            <person name="Brockman W."/>
            <person name="Kodira C."/>
            <person name="Alvarado L."/>
            <person name="Zeng Q."/>
            <person name="Crawford M."/>
            <person name="Antoine C."/>
            <person name="Devon K."/>
            <person name="Galgiani J."/>
            <person name="Orsborn K."/>
            <person name="Lewis M.L."/>
            <person name="Nusbaum C."/>
            <person name="Galagan J."/>
            <person name="Birren B."/>
        </authorList>
    </citation>
    <scope>NUCLEOTIDE SEQUENCE [LARGE SCALE GENOMIC DNA]</scope>
    <source>
        <strain evidence="6 7">RMSCC 3488</strain>
    </source>
</reference>
<dbReference type="Gene3D" id="3.40.50.1010">
    <property type="entry name" value="5'-nuclease"/>
    <property type="match status" value="2"/>
</dbReference>
<dbReference type="InterPro" id="IPR029060">
    <property type="entry name" value="PIN-like_dom_sf"/>
</dbReference>
<keyword evidence="2" id="KW-0378">Hydrolase</keyword>
<feature type="region of interest" description="Disordered" evidence="3">
    <location>
        <begin position="548"/>
        <end position="584"/>
    </location>
</feature>
<dbReference type="AlphaFoldDB" id="A0A0J6FI12"/>
<dbReference type="InterPro" id="IPR006085">
    <property type="entry name" value="XPG_DNA_repair_N"/>
</dbReference>
<feature type="domain" description="XPG-I" evidence="4">
    <location>
        <begin position="161"/>
        <end position="240"/>
    </location>
</feature>
<dbReference type="CDD" id="cd09906">
    <property type="entry name" value="H3TH_YEN1"/>
    <property type="match status" value="1"/>
</dbReference>